<dbReference type="PANTHER" id="PTHR13027:SF7">
    <property type="entry name" value="VACUOLAR FUSION PROTEIN MON1 HOMOLOG"/>
    <property type="match status" value="1"/>
</dbReference>
<organism evidence="9 10">
    <name type="scientific">Orbilia brochopaga</name>
    <dbReference type="NCBI Taxonomy" id="3140254"/>
    <lineage>
        <taxon>Eukaryota</taxon>
        <taxon>Fungi</taxon>
        <taxon>Dikarya</taxon>
        <taxon>Ascomycota</taxon>
        <taxon>Pezizomycotina</taxon>
        <taxon>Orbiliomycetes</taxon>
        <taxon>Orbiliales</taxon>
        <taxon>Orbiliaceae</taxon>
        <taxon>Orbilia</taxon>
    </lineage>
</organism>
<keyword evidence="4" id="KW-0653">Protein transport</keyword>
<reference evidence="9 10" key="1">
    <citation type="submission" date="2019-10" db="EMBL/GenBank/DDBJ databases">
        <authorList>
            <person name="Palmer J.M."/>
        </authorList>
    </citation>
    <scope>NUCLEOTIDE SEQUENCE [LARGE SCALE GENOMIC DNA]</scope>
    <source>
        <strain evidence="9 10">TWF696</strain>
    </source>
</reference>
<keyword evidence="4" id="KW-0472">Membrane</keyword>
<accession>A0AAV9V5S7</accession>
<dbReference type="GO" id="GO:0016192">
    <property type="term" value="P:vesicle-mediated transport"/>
    <property type="evidence" value="ECO:0007669"/>
    <property type="project" value="InterPro"/>
</dbReference>
<dbReference type="InterPro" id="IPR043971">
    <property type="entry name" value="FUZ/MON1/HPS1_longin_2"/>
</dbReference>
<evidence type="ECO:0000313" key="10">
    <source>
        <dbReference type="Proteomes" id="UP001375240"/>
    </source>
</evidence>
<dbReference type="Pfam" id="PF19037">
    <property type="entry name" value="Fuz_longin_2"/>
    <property type="match status" value="1"/>
</dbReference>
<dbReference type="AlphaFoldDB" id="A0AAV9V5S7"/>
<keyword evidence="4" id="KW-0813">Transport</keyword>
<proteinExistence type="inferred from homology"/>
<feature type="region of interest" description="Disordered" evidence="5">
    <location>
        <begin position="36"/>
        <end position="171"/>
    </location>
</feature>
<feature type="region of interest" description="Disordered" evidence="5">
    <location>
        <begin position="295"/>
        <end position="316"/>
    </location>
</feature>
<keyword evidence="4" id="KW-0967">Endosome</keyword>
<dbReference type="PANTHER" id="PTHR13027">
    <property type="entry name" value="SAND PROTEIN-RELATED"/>
    <property type="match status" value="1"/>
</dbReference>
<dbReference type="InterPro" id="IPR043970">
    <property type="entry name" value="FUZ/MON1/HPS1_longin_3"/>
</dbReference>
<evidence type="ECO:0000256" key="4">
    <source>
        <dbReference type="RuleBase" id="RU367048"/>
    </source>
</evidence>
<feature type="domain" description="FUZ/MON1/HPS1 third Longin" evidence="8">
    <location>
        <begin position="621"/>
        <end position="720"/>
    </location>
</feature>
<evidence type="ECO:0000256" key="1">
    <source>
        <dbReference type="ARBA" id="ARBA00004380"/>
    </source>
</evidence>
<dbReference type="Proteomes" id="UP001375240">
    <property type="component" value="Unassembled WGS sequence"/>
</dbReference>
<dbReference type="InterPro" id="IPR004353">
    <property type="entry name" value="Mon1"/>
</dbReference>
<dbReference type="GO" id="GO:0035658">
    <property type="term" value="C:Mon1-Ccz1 complex"/>
    <property type="evidence" value="ECO:0007669"/>
    <property type="project" value="TreeGrafter"/>
</dbReference>
<feature type="compositionally biased region" description="Acidic residues" evidence="5">
    <location>
        <begin position="135"/>
        <end position="147"/>
    </location>
</feature>
<dbReference type="PRINTS" id="PR01546">
    <property type="entry name" value="YEAST73DUF"/>
</dbReference>
<dbReference type="Pfam" id="PF19036">
    <property type="entry name" value="Fuz_longin_1"/>
    <property type="match status" value="1"/>
</dbReference>
<comment type="function">
    <text evidence="4">Required for multiple vacuole delivery pathways including the cytoplasm to vacuole transport (Cvt), autophagy, pexophagy and endocytosis.</text>
</comment>
<feature type="domain" description="FUZ/MON1/HPS1 first Longin" evidence="6">
    <location>
        <begin position="331"/>
        <end position="453"/>
    </location>
</feature>
<gene>
    <name evidence="9" type="primary">MON1_1</name>
    <name evidence="9" type="ORF">TWF696_004236</name>
</gene>
<evidence type="ECO:0000259" key="8">
    <source>
        <dbReference type="Pfam" id="PF19038"/>
    </source>
</evidence>
<comment type="function">
    <text evidence="3">In complex with CCZ1, is required for multiple vacuole delivery pathways including the cytoplasm to vacuole transport (Cvt), autophagy, pexophagy and endocytosis. The MON1-CCZ1 complex acts at the fusion of vesicles with the vacuole, through its regulation of the SNARE complex during the coordinated priming and docking stages of fusion, and particularly at the stage of tethering/docking.</text>
</comment>
<dbReference type="GO" id="GO:0000329">
    <property type="term" value="C:fungal-type vacuole membrane"/>
    <property type="evidence" value="ECO:0007669"/>
    <property type="project" value="TreeGrafter"/>
</dbReference>
<keyword evidence="4" id="KW-0926">Vacuole</keyword>
<protein>
    <recommendedName>
        <fullName evidence="2 4">Vacuolar fusion protein MON1</fullName>
    </recommendedName>
</protein>
<dbReference type="InterPro" id="IPR043972">
    <property type="entry name" value="FUZ/MON1/HPS1_longin_1"/>
</dbReference>
<dbReference type="EMBL" id="JAVHNQ010000002">
    <property type="protein sequence ID" value="KAK6355113.1"/>
    <property type="molecule type" value="Genomic_DNA"/>
</dbReference>
<dbReference type="Pfam" id="PF19038">
    <property type="entry name" value="Fuz_longin_3"/>
    <property type="match status" value="1"/>
</dbReference>
<evidence type="ECO:0000313" key="9">
    <source>
        <dbReference type="EMBL" id="KAK6355113.1"/>
    </source>
</evidence>
<comment type="subcellular location">
    <subcellularLocation>
        <location evidence="4">Endosome</location>
        <location evidence="4">Multivesicular body membrane</location>
        <topology evidence="4">Peripheral membrane protein</topology>
    </subcellularLocation>
    <subcellularLocation>
        <location evidence="1 4">Prevacuolar compartment membrane</location>
        <topology evidence="1 4">Peripheral membrane protein</topology>
    </subcellularLocation>
    <subcellularLocation>
        <location evidence="4">Vacuole membrane</location>
        <topology evidence="4">Peripheral membrane protein</topology>
    </subcellularLocation>
</comment>
<evidence type="ECO:0000259" key="6">
    <source>
        <dbReference type="Pfam" id="PF19036"/>
    </source>
</evidence>
<dbReference type="GO" id="GO:0006914">
    <property type="term" value="P:autophagy"/>
    <property type="evidence" value="ECO:0007669"/>
    <property type="project" value="UniProtKB-UniRule"/>
</dbReference>
<comment type="caution">
    <text evidence="9">The sequence shown here is derived from an EMBL/GenBank/DDBJ whole genome shotgun (WGS) entry which is preliminary data.</text>
</comment>
<keyword evidence="4" id="KW-0072">Autophagy</keyword>
<feature type="compositionally biased region" description="Polar residues" evidence="5">
    <location>
        <begin position="71"/>
        <end position="80"/>
    </location>
</feature>
<evidence type="ECO:0000259" key="7">
    <source>
        <dbReference type="Pfam" id="PF19037"/>
    </source>
</evidence>
<feature type="domain" description="FUZ/MON1/HPS1 second Longin" evidence="7">
    <location>
        <begin position="493"/>
        <end position="589"/>
    </location>
</feature>
<dbReference type="GO" id="GO:0006623">
    <property type="term" value="P:protein targeting to vacuole"/>
    <property type="evidence" value="ECO:0007669"/>
    <property type="project" value="UniProtKB-UniRule"/>
</dbReference>
<name>A0AAV9V5S7_9PEZI</name>
<dbReference type="GO" id="GO:0032585">
    <property type="term" value="C:multivesicular body membrane"/>
    <property type="evidence" value="ECO:0007669"/>
    <property type="project" value="UniProtKB-SubCell"/>
</dbReference>
<evidence type="ECO:0000256" key="5">
    <source>
        <dbReference type="SAM" id="MobiDB-lite"/>
    </source>
</evidence>
<feature type="compositionally biased region" description="Low complexity" evidence="5">
    <location>
        <begin position="49"/>
        <end position="67"/>
    </location>
</feature>
<keyword evidence="10" id="KW-1185">Reference proteome</keyword>
<comment type="similarity">
    <text evidence="4">Belongs to the MON1/SAND family.</text>
</comment>
<evidence type="ECO:0000256" key="2">
    <source>
        <dbReference type="ARBA" id="ARBA00018132"/>
    </source>
</evidence>
<sequence length="733" mass="80272">MDLYSKTIDMVVTPLKDISDSVNTTIANSAERTWKLVKGDTGEAPPPAEEGSSSGSAAADTAAESTAHTGADTSVDTSDAQEAAGSTPIEGEDDQTAVPPPETSDEIPSTQPEHETVATIADAPEPSIEPVTAESEADIAEDQEEEEGRATPRPLVSVQSPGAGRSSDRPIYITEDYFTRPTSRGDLSNASTLRGTDFGAMAPGSCPVTPSLERLQSKPTTALSLSQVHANSAVGSSGASIIVPYTESSSIRSLVPTIDSGDNDVAGMLGEILNEDATAFAPGYSQAWALSKQMEEEEELVEDSEEEWDESDNDENLSENERIEKWRCRKKHFFILSSAGKPVYSRYGDEAIVSQFMGVIQTIISFFQEGKDPLRSFSAGKHKFTILQEGHLYLCGVSSLGETDSQLRTQLDMLYTQVLSTLTLTTVTKVFSERENFDLRRLLGGTEVFLDALSDAMARGEPNILLGSLECVKMRKHVREKINNILLKCRTNNLLYGLIIADGRLVSVIRPKRHSLHPPDLQLFISMLFSASTFKGGGEHWTPICLPKFNAKGFLHAYICFFQPEIALVLISPTREAFFDMKSVKDNIIEQLDQAGSIPIIEGAVKRGRYLASDLIEGTVIQHFLYKSKANVQFTMPSFDPHFSTPRARRRLMVLYQRLHAAVHARGAHLKVHHSIRRRSVSLAWVTPTFELYCVAGAGTPRNVLAKHANAIVGWVKREEERLFIVGGAVCTF</sequence>
<evidence type="ECO:0000256" key="3">
    <source>
        <dbReference type="ARBA" id="ARBA00043892"/>
    </source>
</evidence>